<dbReference type="Gene3D" id="1.25.40.20">
    <property type="entry name" value="Ankyrin repeat-containing domain"/>
    <property type="match status" value="2"/>
</dbReference>
<dbReference type="Proteomes" id="UP000291422">
    <property type="component" value="Unassembled WGS sequence"/>
</dbReference>
<dbReference type="Pfam" id="PF00023">
    <property type="entry name" value="Ank"/>
    <property type="match status" value="1"/>
</dbReference>
<organism evidence="4 5">
    <name type="scientific">Alternaria alternata</name>
    <name type="common">Alternaria rot fungus</name>
    <name type="synonym">Torula alternata</name>
    <dbReference type="NCBI Taxonomy" id="5599"/>
    <lineage>
        <taxon>Eukaryota</taxon>
        <taxon>Fungi</taxon>
        <taxon>Dikarya</taxon>
        <taxon>Ascomycota</taxon>
        <taxon>Pezizomycotina</taxon>
        <taxon>Dothideomycetes</taxon>
        <taxon>Pleosporomycetidae</taxon>
        <taxon>Pleosporales</taxon>
        <taxon>Pleosporineae</taxon>
        <taxon>Pleosporaceae</taxon>
        <taxon>Alternaria</taxon>
        <taxon>Alternaria sect. Alternaria</taxon>
        <taxon>Alternaria alternata complex</taxon>
    </lineage>
</organism>
<evidence type="ECO:0000313" key="4">
    <source>
        <dbReference type="EMBL" id="RYN82965.1"/>
    </source>
</evidence>
<keyword evidence="1" id="KW-0677">Repeat</keyword>
<sequence>MPWHNVPGHEIKSETGETLLHDSVKRDAVSVVKVLLANPHLQIDARNEHGFTALHYACQFASDDCITLLLTHGADIEKKSQKPAPGYTALGLAIVSRRTDLIIKLLNLGADLWLGNHMDSGPTFLHLVVAPELVLQRAHSDRSGQNFLEGVGSLPQNASILEDLVEEQQLEDKFEEIQEDLPLVNARHAHLGTALHLAIENGALDTVTVLLELGVDSLITNQHQHTPLESFTNAYTELTCENKRPSRELQLFMEEISQVLKG</sequence>
<feature type="repeat" description="ANK" evidence="3">
    <location>
        <begin position="190"/>
        <end position="222"/>
    </location>
</feature>
<dbReference type="PROSITE" id="PS50297">
    <property type="entry name" value="ANK_REP_REGION"/>
    <property type="match status" value="2"/>
</dbReference>
<evidence type="ECO:0000256" key="3">
    <source>
        <dbReference type="PROSITE-ProRule" id="PRU00023"/>
    </source>
</evidence>
<evidence type="ECO:0000313" key="5">
    <source>
        <dbReference type="Proteomes" id="UP000291422"/>
    </source>
</evidence>
<dbReference type="SUPFAM" id="SSF48403">
    <property type="entry name" value="Ankyrin repeat"/>
    <property type="match status" value="1"/>
</dbReference>
<reference evidence="5" key="1">
    <citation type="journal article" date="2019" name="bioRxiv">
        <title>Genomics, evolutionary history and diagnostics of the Alternaria alternata species group including apple and Asian pear pathotypes.</title>
        <authorList>
            <person name="Armitage A.D."/>
            <person name="Cockerton H.M."/>
            <person name="Sreenivasaprasad S."/>
            <person name="Woodhall J.W."/>
            <person name="Lane C.R."/>
            <person name="Harrison R.J."/>
            <person name="Clarkson J.P."/>
        </authorList>
    </citation>
    <scope>NUCLEOTIDE SEQUENCE [LARGE SCALE GENOMIC DNA]</scope>
    <source>
        <strain evidence="5">FERA 1177</strain>
    </source>
</reference>
<dbReference type="AlphaFoldDB" id="A0A4Q4NV63"/>
<dbReference type="Pfam" id="PF12796">
    <property type="entry name" value="Ank_2"/>
    <property type="match status" value="1"/>
</dbReference>
<accession>A0A4Q4NV63</accession>
<dbReference type="EMBL" id="PDXD01000001">
    <property type="protein sequence ID" value="RYN82965.1"/>
    <property type="molecule type" value="Genomic_DNA"/>
</dbReference>
<keyword evidence="2 3" id="KW-0040">ANK repeat</keyword>
<dbReference type="PANTHER" id="PTHR24173:SF83">
    <property type="entry name" value="SOCS BOX DOMAIN-CONTAINING PROTEIN"/>
    <property type="match status" value="1"/>
</dbReference>
<evidence type="ECO:0000256" key="2">
    <source>
        <dbReference type="ARBA" id="ARBA00023043"/>
    </source>
</evidence>
<dbReference type="InterPro" id="IPR036770">
    <property type="entry name" value="Ankyrin_rpt-contain_sf"/>
</dbReference>
<proteinExistence type="predicted"/>
<feature type="repeat" description="ANK" evidence="3">
    <location>
        <begin position="49"/>
        <end position="81"/>
    </location>
</feature>
<dbReference type="SMART" id="SM00248">
    <property type="entry name" value="ANK"/>
    <property type="match status" value="4"/>
</dbReference>
<dbReference type="PROSITE" id="PS50088">
    <property type="entry name" value="ANK_REPEAT"/>
    <property type="match status" value="2"/>
</dbReference>
<name>A0A4Q4NV63_ALTAL</name>
<protein>
    <submittedName>
        <fullName evidence="4">Uncharacterized protein</fullName>
    </submittedName>
</protein>
<gene>
    <name evidence="4" type="ORF">AA0117_g1687</name>
</gene>
<dbReference type="InterPro" id="IPR002110">
    <property type="entry name" value="Ankyrin_rpt"/>
</dbReference>
<comment type="caution">
    <text evidence="4">The sequence shown here is derived from an EMBL/GenBank/DDBJ whole genome shotgun (WGS) entry which is preliminary data.</text>
</comment>
<dbReference type="PANTHER" id="PTHR24173">
    <property type="entry name" value="ANKYRIN REPEAT CONTAINING"/>
    <property type="match status" value="1"/>
</dbReference>
<evidence type="ECO:0000256" key="1">
    <source>
        <dbReference type="ARBA" id="ARBA00022737"/>
    </source>
</evidence>